<dbReference type="PANTHER" id="PTHR16128">
    <property type="entry name" value="FAD/NAD(P)-BINDING OXIDOREDUCTASE FAMILY PROTEIN"/>
    <property type="match status" value="1"/>
</dbReference>
<organism evidence="2 3">
    <name type="scientific">Thalassolituus marinus</name>
    <dbReference type="NCBI Taxonomy" id="671053"/>
    <lineage>
        <taxon>Bacteria</taxon>
        <taxon>Pseudomonadati</taxon>
        <taxon>Pseudomonadota</taxon>
        <taxon>Gammaproteobacteria</taxon>
        <taxon>Oceanospirillales</taxon>
        <taxon>Oceanospirillaceae</taxon>
        <taxon>Thalassolituus</taxon>
    </lineage>
</organism>
<evidence type="ECO:0000313" key="2">
    <source>
        <dbReference type="EMBL" id="MCA6065146.1"/>
    </source>
</evidence>
<protein>
    <submittedName>
        <fullName evidence="2">FAD-dependent oxidoreductase</fullName>
    </submittedName>
</protein>
<dbReference type="Proteomes" id="UP000714380">
    <property type="component" value="Unassembled WGS sequence"/>
</dbReference>
<dbReference type="RefSeq" id="WP_225676799.1">
    <property type="nucleotide sequence ID" value="NZ_JAEDAH010000099.1"/>
</dbReference>
<dbReference type="Gene3D" id="3.50.50.60">
    <property type="entry name" value="FAD/NAD(P)-binding domain"/>
    <property type="match status" value="1"/>
</dbReference>
<name>A0ABS7ZXJ0_9GAMM</name>
<dbReference type="Pfam" id="PF13450">
    <property type="entry name" value="NAD_binding_8"/>
    <property type="match status" value="1"/>
</dbReference>
<feature type="domain" description="Amine oxidase" evidence="1">
    <location>
        <begin position="133"/>
        <end position="323"/>
    </location>
</feature>
<dbReference type="PRINTS" id="PR00419">
    <property type="entry name" value="ADXRDTASE"/>
</dbReference>
<keyword evidence="3" id="KW-1185">Reference proteome</keyword>
<dbReference type="InterPro" id="IPR036188">
    <property type="entry name" value="FAD/NAD-bd_sf"/>
</dbReference>
<proteinExistence type="predicted"/>
<comment type="caution">
    <text evidence="2">The sequence shown here is derived from an EMBL/GenBank/DDBJ whole genome shotgun (WGS) entry which is preliminary data.</text>
</comment>
<evidence type="ECO:0000313" key="3">
    <source>
        <dbReference type="Proteomes" id="UP000714380"/>
    </source>
</evidence>
<dbReference type="Pfam" id="PF01593">
    <property type="entry name" value="Amino_oxidase"/>
    <property type="match status" value="1"/>
</dbReference>
<dbReference type="EMBL" id="JAEDAH010000099">
    <property type="protein sequence ID" value="MCA6065146.1"/>
    <property type="molecule type" value="Genomic_DNA"/>
</dbReference>
<reference evidence="2 3" key="1">
    <citation type="submission" date="2020-12" db="EMBL/GenBank/DDBJ databases">
        <title>Novel Thalassolituus-related marine hydrocarbonoclastic bacteria mediated algae-derived hydrocarbons mineralization in twilight zone of the northern South China Sea.</title>
        <authorList>
            <person name="Dong C."/>
        </authorList>
    </citation>
    <scope>NUCLEOTIDE SEQUENCE [LARGE SCALE GENOMIC DNA]</scope>
    <source>
        <strain evidence="2 3">IMCC1826</strain>
    </source>
</reference>
<gene>
    <name evidence="2" type="ORF">I9W95_16215</name>
</gene>
<dbReference type="SUPFAM" id="SSF51905">
    <property type="entry name" value="FAD/NAD(P)-binding domain"/>
    <property type="match status" value="1"/>
</dbReference>
<evidence type="ECO:0000259" key="1">
    <source>
        <dbReference type="Pfam" id="PF01593"/>
    </source>
</evidence>
<dbReference type="PANTHER" id="PTHR16128:SF5">
    <property type="entry name" value="FAD_NAD(P)-BINDING OXIDOREDUCTASE FAMILY PROTEIN"/>
    <property type="match status" value="1"/>
</dbReference>
<dbReference type="Gene3D" id="3.90.660.10">
    <property type="match status" value="1"/>
</dbReference>
<accession>A0ABS7ZXJ0</accession>
<sequence length="327" mass="36161">MAHIAVIGAGLAGLTATQQLATAGHQVTVFDKSRGSGGRMASKKVGDASWDMGAQFARAHSADFARQLAEWSHLGVIQPWQPQIASVSRQGVQASADDVRRYVGMPRMTGLSRHLLASAHHFEASTRIVDNRQLDNDQWLLEAEDGRHFDGFDALIINTPPQQAIPLLSHSPQLQQRCSTVAMSPCWTLLLATEDLPQLPDAAFIEEGPLAWVARNNSKPGREPGESWVLQASHSWSDEHQDAPREEVMHQLLEAFGAIFKLSEFKIMNHWLHRWLYAIPNNPLSETCLSDRQRKLAVCGDWCGGRSLEAAWISGRSAATELLQQLN</sequence>
<dbReference type="InterPro" id="IPR002937">
    <property type="entry name" value="Amino_oxidase"/>
</dbReference>